<dbReference type="InterPro" id="IPR040605">
    <property type="entry name" value="Glyco_hydro2_dom5"/>
</dbReference>
<dbReference type="Pfam" id="PF02837">
    <property type="entry name" value="Glyco_hydro_2_N"/>
    <property type="match status" value="1"/>
</dbReference>
<dbReference type="PANTHER" id="PTHR42732">
    <property type="entry name" value="BETA-GALACTOSIDASE"/>
    <property type="match status" value="1"/>
</dbReference>
<dbReference type="Pfam" id="PF02836">
    <property type="entry name" value="Glyco_hydro_2_C"/>
    <property type="match status" value="1"/>
</dbReference>
<dbReference type="EMBL" id="MZGV01000018">
    <property type="protein sequence ID" value="OPJ61948.1"/>
    <property type="molecule type" value="Genomic_DNA"/>
</dbReference>
<evidence type="ECO:0000259" key="8">
    <source>
        <dbReference type="Pfam" id="PF18565"/>
    </source>
</evidence>
<dbReference type="InterPro" id="IPR006101">
    <property type="entry name" value="Glyco_hydro_2"/>
</dbReference>
<dbReference type="InterPro" id="IPR051913">
    <property type="entry name" value="GH2_Domain-Containing"/>
</dbReference>
<dbReference type="SUPFAM" id="SSF49785">
    <property type="entry name" value="Galactose-binding domain-like"/>
    <property type="match status" value="1"/>
</dbReference>
<dbReference type="Gene3D" id="3.20.20.80">
    <property type="entry name" value="Glycosidases"/>
    <property type="match status" value="1"/>
</dbReference>
<dbReference type="PRINTS" id="PR00132">
    <property type="entry name" value="GLHYDRLASE2"/>
</dbReference>
<evidence type="ECO:0000313" key="10">
    <source>
        <dbReference type="Proteomes" id="UP000190080"/>
    </source>
</evidence>
<dbReference type="InterPro" id="IPR008979">
    <property type="entry name" value="Galactose-bd-like_sf"/>
</dbReference>
<feature type="domain" description="Glycoside hydrolase family 2 catalytic" evidence="5">
    <location>
        <begin position="283"/>
        <end position="553"/>
    </location>
</feature>
<evidence type="ECO:0000259" key="6">
    <source>
        <dbReference type="Pfam" id="PF02837"/>
    </source>
</evidence>
<accession>A0A1V4IPL4</accession>
<dbReference type="Gene3D" id="2.60.40.10">
    <property type="entry name" value="Immunoglobulins"/>
    <property type="match status" value="3"/>
</dbReference>
<dbReference type="RefSeq" id="WP_169911584.1">
    <property type="nucleotide sequence ID" value="NZ_MZGV01000018.1"/>
</dbReference>
<dbReference type="AlphaFoldDB" id="A0A1V4IPL4"/>
<dbReference type="SUPFAM" id="SSF51445">
    <property type="entry name" value="(Trans)glycosidases"/>
    <property type="match status" value="1"/>
</dbReference>
<dbReference type="InterPro" id="IPR006104">
    <property type="entry name" value="Glyco_hydro_2_N"/>
</dbReference>
<reference evidence="9 10" key="1">
    <citation type="submission" date="2017-03" db="EMBL/GenBank/DDBJ databases">
        <title>Genome sequence of Clostridium oryzae DSM 28571.</title>
        <authorList>
            <person name="Poehlein A."/>
            <person name="Daniel R."/>
        </authorList>
    </citation>
    <scope>NUCLEOTIDE SEQUENCE [LARGE SCALE GENOMIC DNA]</scope>
    <source>
        <strain evidence="9 10">DSM 28571</strain>
    </source>
</reference>
<feature type="domain" description="Glycoside hydrolase family 2 immunoglobulin-like beta-sandwich" evidence="4">
    <location>
        <begin position="182"/>
        <end position="276"/>
    </location>
</feature>
<feature type="domain" description="Glycosyl hydrolases family 2 sugar binding" evidence="6">
    <location>
        <begin position="66"/>
        <end position="157"/>
    </location>
</feature>
<dbReference type="InterPro" id="IPR017853">
    <property type="entry name" value="GH"/>
</dbReference>
<keyword evidence="3 9" id="KW-0326">Glycosidase</keyword>
<dbReference type="InterPro" id="IPR036156">
    <property type="entry name" value="Beta-gal/glucu_dom_sf"/>
</dbReference>
<feature type="domain" description="Glycoside hydrolase family 2" evidence="8">
    <location>
        <begin position="694"/>
        <end position="795"/>
    </location>
</feature>
<comment type="similarity">
    <text evidence="1">Belongs to the glycosyl hydrolase 2 family.</text>
</comment>
<dbReference type="GO" id="GO:0004565">
    <property type="term" value="F:beta-galactosidase activity"/>
    <property type="evidence" value="ECO:0007669"/>
    <property type="project" value="UniProtKB-EC"/>
</dbReference>
<dbReference type="InterPro" id="IPR032311">
    <property type="entry name" value="DUF4982"/>
</dbReference>
<evidence type="ECO:0000256" key="1">
    <source>
        <dbReference type="ARBA" id="ARBA00007401"/>
    </source>
</evidence>
<evidence type="ECO:0000313" key="9">
    <source>
        <dbReference type="EMBL" id="OPJ61948.1"/>
    </source>
</evidence>
<dbReference type="STRING" id="1450648.CLORY_20400"/>
<dbReference type="SUPFAM" id="SSF49303">
    <property type="entry name" value="beta-Galactosidase/glucuronidase domain"/>
    <property type="match status" value="1"/>
</dbReference>
<proteinExistence type="inferred from homology"/>
<dbReference type="InterPro" id="IPR013783">
    <property type="entry name" value="Ig-like_fold"/>
</dbReference>
<evidence type="ECO:0000256" key="2">
    <source>
        <dbReference type="ARBA" id="ARBA00022801"/>
    </source>
</evidence>
<dbReference type="InterPro" id="IPR006102">
    <property type="entry name" value="Ig-like_GH2"/>
</dbReference>
<keyword evidence="10" id="KW-1185">Reference proteome</keyword>
<dbReference type="PROSITE" id="PS00608">
    <property type="entry name" value="GLYCOSYL_HYDROL_F2_2"/>
    <property type="match status" value="1"/>
</dbReference>
<gene>
    <name evidence="9" type="ORF">CLORY_20400</name>
</gene>
<dbReference type="Proteomes" id="UP000190080">
    <property type="component" value="Unassembled WGS sequence"/>
</dbReference>
<dbReference type="PANTHER" id="PTHR42732:SF1">
    <property type="entry name" value="BETA-MANNOSIDASE"/>
    <property type="match status" value="1"/>
</dbReference>
<dbReference type="Pfam" id="PF18565">
    <property type="entry name" value="Glyco_hydro2_C5"/>
    <property type="match status" value="1"/>
</dbReference>
<keyword evidence="2 9" id="KW-0378">Hydrolase</keyword>
<name>A0A1V4IPL4_9CLOT</name>
<organism evidence="9 10">
    <name type="scientific">Clostridium oryzae</name>
    <dbReference type="NCBI Taxonomy" id="1450648"/>
    <lineage>
        <taxon>Bacteria</taxon>
        <taxon>Bacillati</taxon>
        <taxon>Bacillota</taxon>
        <taxon>Clostridia</taxon>
        <taxon>Eubacteriales</taxon>
        <taxon>Clostridiaceae</taxon>
        <taxon>Clostridium</taxon>
    </lineage>
</organism>
<dbReference type="Gene3D" id="2.60.120.260">
    <property type="entry name" value="Galactose-binding domain-like"/>
    <property type="match status" value="1"/>
</dbReference>
<comment type="caution">
    <text evidence="9">The sequence shown here is derived from an EMBL/GenBank/DDBJ whole genome shotgun (WGS) entry which is preliminary data.</text>
</comment>
<dbReference type="InterPro" id="IPR023232">
    <property type="entry name" value="Glyco_hydro_2_AS"/>
</dbReference>
<evidence type="ECO:0000259" key="4">
    <source>
        <dbReference type="Pfam" id="PF00703"/>
    </source>
</evidence>
<feature type="domain" description="DUF4982" evidence="7">
    <location>
        <begin position="602"/>
        <end position="681"/>
    </location>
</feature>
<dbReference type="Pfam" id="PF16355">
    <property type="entry name" value="DUF4982"/>
    <property type="match status" value="1"/>
</dbReference>
<dbReference type="InterPro" id="IPR006103">
    <property type="entry name" value="Glyco_hydro_2_cat"/>
</dbReference>
<dbReference type="EC" id="3.2.1.23" evidence="9"/>
<evidence type="ECO:0000259" key="5">
    <source>
        <dbReference type="Pfam" id="PF02836"/>
    </source>
</evidence>
<dbReference type="Pfam" id="PF00703">
    <property type="entry name" value="Glyco_hydro_2"/>
    <property type="match status" value="1"/>
</dbReference>
<sequence>MDIRTKRKRYSFDSGWMFFKGDIDITDVNKLSHDEWLNINIPHDWSIDGPFDKDNPAGGDGAYLPAGTGWYKKYFYIQNRRQGKKIWLEFDGIYMNSDVWINGVHLGNEPYGYTNFYYDITSYVNYGEKENVVVVKVDNSKQPNSRWYSGSGIYRHTWLSYLDYLHIDYCGIFAYCTNISEFEADVNVKATLVNEYDKVVDLKFESYILNQNGIIVAQTSSSTLMQLKSNTELKQVLKVQDPKLWSLDEPYMYKLVTEVKYEDTIVDSCTTNLGIREIEFDSDKGFLLNNKKIKLNGVCIHHDGGCVGAAVPERVLERRLELLKDMGCNAIRMSHNPPSPELLDMCDKMGFLVMDEAFDEWNISKNKNERNEYGYHEYFKEHSERHLLNMLRRDRNHPSIVLWSVGNEIPEQKEKGGEEILKRLVQVCHDEDPTRMVTSACDNIKSEPCEATEEFLSSLDVVGYNYVARWRNRTETFYADDHHRQPEWRIIGSENPSICTIRGEYSFDKSKTMWWQGPYNTTMINAEQLWKFTKSHDYVSGDFMWTGIDYLGESRWPHKSSSCGVIDMCGFPKDSYYFYKSQWTNKPMVHLFPHWNWRGYEGKVIPVLCYTNCDSVELFLNGKSFGIKSYEFPRQGMSKDYGHFDKPYLCTTTSDLHLSWDVPYEPGTLKAVGKKDGKTVCEQVIETTEPPAAIQLLSDRVKINADGADVCNITVRVVDGKGRLVPDADNLINFEIKGKGQIIGVDNGKPDSIESFKANYRKAFNGLALVVVQAGIESGEISLRAEADGLEAAKVIIEAEEIK</sequence>
<dbReference type="GO" id="GO:0005975">
    <property type="term" value="P:carbohydrate metabolic process"/>
    <property type="evidence" value="ECO:0007669"/>
    <property type="project" value="InterPro"/>
</dbReference>
<protein>
    <submittedName>
        <fullName evidence="9">Beta-galactosidase BoGH2A</fullName>
        <ecNumber evidence="9">3.2.1.23</ecNumber>
    </submittedName>
</protein>
<evidence type="ECO:0000256" key="3">
    <source>
        <dbReference type="ARBA" id="ARBA00023295"/>
    </source>
</evidence>
<evidence type="ECO:0000259" key="7">
    <source>
        <dbReference type="Pfam" id="PF16355"/>
    </source>
</evidence>